<name>A0A1G2QET9_9BACT</name>
<organism evidence="3 4">
    <name type="scientific">Candidatus Vogelbacteria bacterium RIFOXYB1_FULL_42_16</name>
    <dbReference type="NCBI Taxonomy" id="1802436"/>
    <lineage>
        <taxon>Bacteria</taxon>
        <taxon>Candidatus Vogeliibacteriota</taxon>
    </lineage>
</organism>
<dbReference type="InterPro" id="IPR008947">
    <property type="entry name" value="PLipase_C/P1_nuclease_dom_sf"/>
</dbReference>
<dbReference type="SUPFAM" id="SSF48537">
    <property type="entry name" value="Phospholipase C/P1 nuclease"/>
    <property type="match status" value="1"/>
</dbReference>
<dbReference type="STRING" id="1802436.A2370_02830"/>
<gene>
    <name evidence="3" type="ORF">A2370_02830</name>
</gene>
<reference evidence="3 4" key="1">
    <citation type="journal article" date="2016" name="Nat. Commun.">
        <title>Thousands of microbial genomes shed light on interconnected biogeochemical processes in an aquifer system.</title>
        <authorList>
            <person name="Anantharaman K."/>
            <person name="Brown C.T."/>
            <person name="Hug L.A."/>
            <person name="Sharon I."/>
            <person name="Castelle C.J."/>
            <person name="Probst A.J."/>
            <person name="Thomas B.C."/>
            <person name="Singh A."/>
            <person name="Wilkins M.J."/>
            <person name="Karaoz U."/>
            <person name="Brodie E.L."/>
            <person name="Williams K.H."/>
            <person name="Hubbard S.S."/>
            <person name="Banfield J.F."/>
        </authorList>
    </citation>
    <scope>NUCLEOTIDE SEQUENCE [LARGE SCALE GENOMIC DNA]</scope>
</reference>
<comment type="caution">
    <text evidence="3">The sequence shown here is derived from an EMBL/GenBank/DDBJ whole genome shotgun (WGS) entry which is preliminary data.</text>
</comment>
<dbReference type="AlphaFoldDB" id="A0A1G2QET9"/>
<feature type="compositionally biased region" description="Polar residues" evidence="1">
    <location>
        <begin position="328"/>
        <end position="347"/>
    </location>
</feature>
<evidence type="ECO:0000259" key="2">
    <source>
        <dbReference type="SMART" id="SM00770"/>
    </source>
</evidence>
<dbReference type="EMBL" id="MHTH01000005">
    <property type="protein sequence ID" value="OHA59100.1"/>
    <property type="molecule type" value="Genomic_DNA"/>
</dbReference>
<dbReference type="Gene3D" id="1.10.575.10">
    <property type="entry name" value="P1 Nuclease"/>
    <property type="match status" value="1"/>
</dbReference>
<dbReference type="GO" id="GO:0008270">
    <property type="term" value="F:zinc ion binding"/>
    <property type="evidence" value="ECO:0007669"/>
    <property type="project" value="InterPro"/>
</dbReference>
<dbReference type="SMART" id="SM00770">
    <property type="entry name" value="Zn_dep_PLPC"/>
    <property type="match status" value="1"/>
</dbReference>
<dbReference type="Proteomes" id="UP000176222">
    <property type="component" value="Unassembled WGS sequence"/>
</dbReference>
<dbReference type="GO" id="GO:0004629">
    <property type="term" value="F:phospholipase C activity"/>
    <property type="evidence" value="ECO:0007669"/>
    <property type="project" value="InterPro"/>
</dbReference>
<accession>A0A1G2QET9</accession>
<feature type="domain" description="Zn-dependent PLC" evidence="2">
    <location>
        <begin position="1"/>
        <end position="286"/>
    </location>
</feature>
<evidence type="ECO:0000313" key="4">
    <source>
        <dbReference type="Proteomes" id="UP000176222"/>
    </source>
</evidence>
<evidence type="ECO:0000256" key="1">
    <source>
        <dbReference type="SAM" id="MobiDB-lite"/>
    </source>
</evidence>
<sequence length="824" mass="91498">MEAKKYVIFMLALAFIPALVFGYSNKTTHPFLTGEAIKLFENTTGQQLSETEKSAIKNGSIEEDNGVRWLEHFYDPVNNRGLFNDRFDTSKKWAIGQSRVKNGFSWDDAIYDYVYGDKTKGLNILGHVIHLLEDKTVPEHTRDDPHPMRSTYESYTKNLNSVLTGELVALNSIEDYFDQAASFTNANFFSDDTILKDYQNPKIAKEINSNISGHTWGINNLGIKIIDIKREIKKDTGDVYNFYSLTDFDNQIMADYWSTLGPKAVGYSAGVIKLFFAEVEKEKQTGALREARRPWWEKLIDVAKARIDQTLATVSLSSRGESDVPTEPSGNDDNQTEPTTDESVQPPIQTPAEKIAELEARLRELRQQLETLIGANQTAVLSVIGSTNSVLVSAGGETIDITEPVSSTTEELPTGLPAPTITSPADFLTPFTTTTITFSGTASASTTQVFVPEMNNASTTVGEDQSWTLTISFTTLGTTTINFLATDGLLVSEATPVTLAIAEEPVRQIFLESSDCDQNFTDSADGHCLILGSKTQTTLSWRISDSQEYSYKLYRFAENWTDYNQRPINPNNKVLLATGGSDFVLNKNDSADLAGLLLEAYDGEGNLIASTTKDLWFLTRGPIYLSEIGWAPTTTEPAGAVGDEWIELAHNFPFALNLAGLKIKSADGQIDVTLPSTPFERALNIWTYNYYLIERNNDGVISDISADLAIPFSATDDGATDLLTDTGGFKLKLIREKGDGEEIIDETPTFDRQCQSLPTGQVCWPDPTSAGNSIERKQEYKSGLNLNNWQYHRPDKERYGLDRQGREIYGTPRQKNTLEFLSLF</sequence>
<proteinExistence type="predicted"/>
<feature type="region of interest" description="Disordered" evidence="1">
    <location>
        <begin position="316"/>
        <end position="350"/>
    </location>
</feature>
<protein>
    <recommendedName>
        <fullName evidence="2">Zn-dependent PLC domain-containing protein</fullName>
    </recommendedName>
</protein>
<evidence type="ECO:0000313" key="3">
    <source>
        <dbReference type="EMBL" id="OHA59100.1"/>
    </source>
</evidence>
<dbReference type="InterPro" id="IPR001531">
    <property type="entry name" value="Zn_PLipaseC"/>
</dbReference>